<evidence type="ECO:0000256" key="1">
    <source>
        <dbReference type="ARBA" id="ARBA00006484"/>
    </source>
</evidence>
<dbReference type="CDD" id="cd05233">
    <property type="entry name" value="SDR_c"/>
    <property type="match status" value="1"/>
</dbReference>
<organism evidence="4 5">
    <name type="scientific">Amycolatopsis rhabdoformis</name>
    <dbReference type="NCBI Taxonomy" id="1448059"/>
    <lineage>
        <taxon>Bacteria</taxon>
        <taxon>Bacillati</taxon>
        <taxon>Actinomycetota</taxon>
        <taxon>Actinomycetes</taxon>
        <taxon>Pseudonocardiales</taxon>
        <taxon>Pseudonocardiaceae</taxon>
        <taxon>Amycolatopsis</taxon>
    </lineage>
</organism>
<evidence type="ECO:0000313" key="4">
    <source>
        <dbReference type="EMBL" id="WSE26620.1"/>
    </source>
</evidence>
<dbReference type="RefSeq" id="WP_326565603.1">
    <property type="nucleotide sequence ID" value="NZ_CP142149.1"/>
</dbReference>
<dbReference type="EMBL" id="CP142149">
    <property type="protein sequence ID" value="WSE26620.1"/>
    <property type="molecule type" value="Genomic_DNA"/>
</dbReference>
<protein>
    <submittedName>
        <fullName evidence="4">SDR family NAD(P)-dependent oxidoreductase</fullName>
    </submittedName>
</protein>
<keyword evidence="5" id="KW-1185">Reference proteome</keyword>
<dbReference type="PROSITE" id="PS00061">
    <property type="entry name" value="ADH_SHORT"/>
    <property type="match status" value="1"/>
</dbReference>
<gene>
    <name evidence="4" type="ORF">VSH64_27470</name>
</gene>
<dbReference type="PRINTS" id="PR00081">
    <property type="entry name" value="GDHRDH"/>
</dbReference>
<feature type="domain" description="Ketoreductase" evidence="3">
    <location>
        <begin position="12"/>
        <end position="187"/>
    </location>
</feature>
<dbReference type="PANTHER" id="PTHR42760:SF133">
    <property type="entry name" value="3-OXOACYL-[ACYL-CARRIER-PROTEIN] REDUCTASE"/>
    <property type="match status" value="1"/>
</dbReference>
<dbReference type="Pfam" id="PF13561">
    <property type="entry name" value="adh_short_C2"/>
    <property type="match status" value="1"/>
</dbReference>
<dbReference type="PANTHER" id="PTHR42760">
    <property type="entry name" value="SHORT-CHAIN DEHYDROGENASES/REDUCTASES FAMILY MEMBER"/>
    <property type="match status" value="1"/>
</dbReference>
<dbReference type="InterPro" id="IPR036291">
    <property type="entry name" value="NAD(P)-bd_dom_sf"/>
</dbReference>
<name>A0ABZ1HZ12_9PSEU</name>
<sequence length="269" mass="27412">MDSVDNTVDKAGCAVVTGAGSGIGRACALRLAEDGRPLVLLDADGTAAERTAKEIPGAAAAFAVDVTDEDAVAGAVREAVERFGAPKVLVNAAGIIIRKKLLESTVDEWRRVLDVNLTGYFLLLKQVIPAMAAGGGGSIVQIASIAGHTGYGFSSYTAAKGGVLALTKQLAAELAVDGIRINSVSPGVVHSGLNRDTLGNETIRAATVANTPLGRIGEPDDIARVVAFLAGPGADYVTGTDLVADGGMISTIHWGSAGGELHSFHAQER</sequence>
<dbReference type="InterPro" id="IPR057326">
    <property type="entry name" value="KR_dom"/>
</dbReference>
<proteinExistence type="inferred from homology"/>
<dbReference type="Gene3D" id="3.40.50.720">
    <property type="entry name" value="NAD(P)-binding Rossmann-like Domain"/>
    <property type="match status" value="1"/>
</dbReference>
<dbReference type="NCBIfam" id="NF005559">
    <property type="entry name" value="PRK07231.1"/>
    <property type="match status" value="1"/>
</dbReference>
<evidence type="ECO:0000256" key="2">
    <source>
        <dbReference type="ARBA" id="ARBA00023002"/>
    </source>
</evidence>
<dbReference type="InterPro" id="IPR020904">
    <property type="entry name" value="Sc_DH/Rdtase_CS"/>
</dbReference>
<comment type="similarity">
    <text evidence="1">Belongs to the short-chain dehydrogenases/reductases (SDR) family.</text>
</comment>
<dbReference type="InterPro" id="IPR002347">
    <property type="entry name" value="SDR_fam"/>
</dbReference>
<evidence type="ECO:0000259" key="3">
    <source>
        <dbReference type="SMART" id="SM00822"/>
    </source>
</evidence>
<accession>A0ABZ1HZ12</accession>
<evidence type="ECO:0000313" key="5">
    <source>
        <dbReference type="Proteomes" id="UP001330812"/>
    </source>
</evidence>
<dbReference type="Proteomes" id="UP001330812">
    <property type="component" value="Chromosome"/>
</dbReference>
<dbReference type="SMART" id="SM00822">
    <property type="entry name" value="PKS_KR"/>
    <property type="match status" value="1"/>
</dbReference>
<reference evidence="4 5" key="1">
    <citation type="journal article" date="2015" name="Int. J. Syst. Evol. Microbiol.">
        <title>Amycolatopsis rhabdoformis sp. nov., an actinomycete isolated from a tropical forest soil.</title>
        <authorList>
            <person name="Souza W.R."/>
            <person name="Silva R.E."/>
            <person name="Goodfellow M."/>
            <person name="Busarakam K."/>
            <person name="Figueiro F.S."/>
            <person name="Ferreira D."/>
            <person name="Rodrigues-Filho E."/>
            <person name="Moraes L.A.B."/>
            <person name="Zucchi T.D."/>
        </authorList>
    </citation>
    <scope>NUCLEOTIDE SEQUENCE [LARGE SCALE GENOMIC DNA]</scope>
    <source>
        <strain evidence="4 5">NCIMB 14900</strain>
    </source>
</reference>
<dbReference type="PRINTS" id="PR00080">
    <property type="entry name" value="SDRFAMILY"/>
</dbReference>
<keyword evidence="2" id="KW-0560">Oxidoreductase</keyword>
<dbReference type="SUPFAM" id="SSF51735">
    <property type="entry name" value="NAD(P)-binding Rossmann-fold domains"/>
    <property type="match status" value="1"/>
</dbReference>